<dbReference type="Gene3D" id="1.10.10.10">
    <property type="entry name" value="Winged helix-like DNA-binding domain superfamily/Winged helix DNA-binding domain"/>
    <property type="match status" value="1"/>
</dbReference>
<dbReference type="EMBL" id="PNRG01000033">
    <property type="protein sequence ID" value="PMR78182.1"/>
    <property type="molecule type" value="Genomic_DNA"/>
</dbReference>
<dbReference type="PANTHER" id="PTHR30537">
    <property type="entry name" value="HTH-TYPE TRANSCRIPTIONAL REGULATOR"/>
    <property type="match status" value="1"/>
</dbReference>
<dbReference type="FunFam" id="1.10.10.10:FF:000001">
    <property type="entry name" value="LysR family transcriptional regulator"/>
    <property type="match status" value="1"/>
</dbReference>
<evidence type="ECO:0000313" key="7">
    <source>
        <dbReference type="Proteomes" id="UP000235547"/>
    </source>
</evidence>
<organism evidence="6 7">
    <name type="scientific">Halomonas urumqiensis</name>
    <dbReference type="NCBI Taxonomy" id="1684789"/>
    <lineage>
        <taxon>Bacteria</taxon>
        <taxon>Pseudomonadati</taxon>
        <taxon>Pseudomonadota</taxon>
        <taxon>Gammaproteobacteria</taxon>
        <taxon>Oceanospirillales</taxon>
        <taxon>Halomonadaceae</taxon>
        <taxon>Halomonas</taxon>
    </lineage>
</organism>
<keyword evidence="7" id="KW-1185">Reference proteome</keyword>
<dbReference type="PROSITE" id="PS50931">
    <property type="entry name" value="HTH_LYSR"/>
    <property type="match status" value="1"/>
</dbReference>
<proteinExistence type="inferred from homology"/>
<dbReference type="PANTHER" id="PTHR30537:SF26">
    <property type="entry name" value="GLYCINE CLEAVAGE SYSTEM TRANSCRIPTIONAL ACTIVATOR"/>
    <property type="match status" value="1"/>
</dbReference>
<dbReference type="InterPro" id="IPR058163">
    <property type="entry name" value="LysR-type_TF_proteobact-type"/>
</dbReference>
<comment type="caution">
    <text evidence="6">The sequence shown here is derived from an EMBL/GenBank/DDBJ whole genome shotgun (WGS) entry which is preliminary data.</text>
</comment>
<reference evidence="6 7" key="1">
    <citation type="submission" date="2018-01" db="EMBL/GenBank/DDBJ databases">
        <title>Halomonas endophytica sp. nov., isolated from storage liquid in the stems of Populus euphratica.</title>
        <authorList>
            <person name="Chen C."/>
        </authorList>
    </citation>
    <scope>NUCLEOTIDE SEQUENCE [LARGE SCALE GENOMIC DNA]</scope>
    <source>
        <strain evidence="6 7">BZ-SZ-XJ27</strain>
    </source>
</reference>
<name>A0A2N7UCL0_9GAMM</name>
<dbReference type="Proteomes" id="UP000235547">
    <property type="component" value="Unassembled WGS sequence"/>
</dbReference>
<dbReference type="Pfam" id="PF00126">
    <property type="entry name" value="HTH_1"/>
    <property type="match status" value="1"/>
</dbReference>
<dbReference type="OrthoDB" id="6787458at2"/>
<dbReference type="Gene3D" id="3.40.190.10">
    <property type="entry name" value="Periplasmic binding protein-like II"/>
    <property type="match status" value="2"/>
</dbReference>
<dbReference type="SUPFAM" id="SSF53850">
    <property type="entry name" value="Periplasmic binding protein-like II"/>
    <property type="match status" value="1"/>
</dbReference>
<dbReference type="InterPro" id="IPR005119">
    <property type="entry name" value="LysR_subst-bd"/>
</dbReference>
<dbReference type="GO" id="GO:0043565">
    <property type="term" value="F:sequence-specific DNA binding"/>
    <property type="evidence" value="ECO:0007669"/>
    <property type="project" value="TreeGrafter"/>
</dbReference>
<dbReference type="GO" id="GO:0003700">
    <property type="term" value="F:DNA-binding transcription factor activity"/>
    <property type="evidence" value="ECO:0007669"/>
    <property type="project" value="InterPro"/>
</dbReference>
<evidence type="ECO:0000256" key="4">
    <source>
        <dbReference type="ARBA" id="ARBA00023163"/>
    </source>
</evidence>
<protein>
    <submittedName>
        <fullName evidence="6">Transcriptional regulator</fullName>
    </submittedName>
</protein>
<evidence type="ECO:0000259" key="5">
    <source>
        <dbReference type="PROSITE" id="PS50931"/>
    </source>
</evidence>
<evidence type="ECO:0000256" key="1">
    <source>
        <dbReference type="ARBA" id="ARBA00009437"/>
    </source>
</evidence>
<comment type="similarity">
    <text evidence="1">Belongs to the LysR transcriptional regulatory family.</text>
</comment>
<dbReference type="GO" id="GO:0006351">
    <property type="term" value="P:DNA-templated transcription"/>
    <property type="evidence" value="ECO:0007669"/>
    <property type="project" value="TreeGrafter"/>
</dbReference>
<gene>
    <name evidence="6" type="ORF">C1H70_15520</name>
</gene>
<dbReference type="SUPFAM" id="SSF46785">
    <property type="entry name" value="Winged helix' DNA-binding domain"/>
    <property type="match status" value="1"/>
</dbReference>
<dbReference type="InterPro" id="IPR036388">
    <property type="entry name" value="WH-like_DNA-bd_sf"/>
</dbReference>
<dbReference type="CDD" id="cd08432">
    <property type="entry name" value="PBP2_GcdR_TrpI_HvrB_AmpR_like"/>
    <property type="match status" value="1"/>
</dbReference>
<keyword evidence="3" id="KW-0238">DNA-binding</keyword>
<dbReference type="RefSeq" id="WP_102589247.1">
    <property type="nucleotide sequence ID" value="NZ_BNAE01000001.1"/>
</dbReference>
<dbReference type="InterPro" id="IPR036390">
    <property type="entry name" value="WH_DNA-bd_sf"/>
</dbReference>
<accession>A0A2N7UCL0</accession>
<keyword evidence="2" id="KW-0805">Transcription regulation</keyword>
<feature type="domain" description="HTH lysR-type" evidence="5">
    <location>
        <begin position="10"/>
        <end position="67"/>
    </location>
</feature>
<evidence type="ECO:0000256" key="2">
    <source>
        <dbReference type="ARBA" id="ARBA00023015"/>
    </source>
</evidence>
<dbReference type="Pfam" id="PF03466">
    <property type="entry name" value="LysR_substrate"/>
    <property type="match status" value="1"/>
</dbReference>
<dbReference type="InterPro" id="IPR000847">
    <property type="entry name" value="LysR_HTH_N"/>
</dbReference>
<dbReference type="PRINTS" id="PR00039">
    <property type="entry name" value="HTHLYSR"/>
</dbReference>
<sequence>MSQQKANHLPSLQALRAFEALARLGSLTEAADYLSLTRSAISHQLRLLESQLNIRLYERRGRGVILTPAGQLYAGEVREVLQSLERIHANLPDQEYNGHLHVCMPPGFASSVVSRYINEFYRAYPTIRLHLSTNREDETINQPNFDLFVVFSDGVYTDQHAELLAQPMYHPVCSPTLLNELNITHPRDLDRATLLHLHDVHDWQLWLAGCAGKSQVKFESGLYFSNILLVLQAALSGQGVAIGDDVVCGDSLRHGQLVRPFSEKIPSDRAYYLVTPHSRLEDPNVQAFSDWLKKLLERLQGASALTG</sequence>
<evidence type="ECO:0000313" key="6">
    <source>
        <dbReference type="EMBL" id="PMR78182.1"/>
    </source>
</evidence>
<dbReference type="AlphaFoldDB" id="A0A2N7UCL0"/>
<evidence type="ECO:0000256" key="3">
    <source>
        <dbReference type="ARBA" id="ARBA00023125"/>
    </source>
</evidence>
<keyword evidence="4" id="KW-0804">Transcription</keyword>